<reference evidence="4 5" key="1">
    <citation type="submission" date="2023-12" db="EMBL/GenBank/DDBJ databases">
        <title>Friends and Foes: Symbiotic and Algicidal bacterial influence on Karenia brevis blooms.</title>
        <authorList>
            <person name="Fei C."/>
            <person name="Mohamed A.R."/>
            <person name="Booker A."/>
            <person name="Arshad M."/>
            <person name="Klass S."/>
            <person name="Ahn S."/>
            <person name="Gilbert P.M."/>
            <person name="Heil C.A."/>
            <person name="Martinez J.M."/>
            <person name="Amin S.A."/>
        </authorList>
    </citation>
    <scope>NUCLEOTIDE SEQUENCE [LARGE SCALE GENOMIC DNA]</scope>
    <source>
        <strain evidence="4 5">CE15</strain>
    </source>
</reference>
<evidence type="ECO:0000256" key="2">
    <source>
        <dbReference type="ARBA" id="ARBA00010742"/>
    </source>
</evidence>
<protein>
    <submittedName>
        <fullName evidence="4">ABC transporter substrate-binding protein</fullName>
    </submittedName>
</protein>
<dbReference type="PROSITE" id="PS51257">
    <property type="entry name" value="PROKAR_LIPOPROTEIN"/>
    <property type="match status" value="1"/>
</dbReference>
<sequence>MFRLQGVLKVCFISMLIFLSGCDNESRQSNHNQASTTSISLAIDLWPGYYPIILADELGMLKKRNISLELSIPRNTDRMLAKFAAAEYDAIAVALGDVMNLSQQYPDARIVMVADESSGGDAILARSDQQVIKGTKIGTNLGGFGELLVRRFLDANDIAIDDVTLMNIEASHAAKLLNNNSIDYAHTWQPYVDEMVAGGAHVVYSSAQTPGLIPDVIAMQSAFIENNHEAARGFVDAWFEAQAWWLENLSKGNEIIARVIKQTPQSIKLNGVKLLNRADNFAAFTSQNSVGLNSVIGVYNQFYVGQGIIAKPIRNERLLDARLIQ</sequence>
<keyword evidence="5" id="KW-1185">Reference proteome</keyword>
<proteinExistence type="inferred from homology"/>
<accession>A0ABU8EPQ9</accession>
<evidence type="ECO:0000256" key="3">
    <source>
        <dbReference type="ARBA" id="ARBA00022729"/>
    </source>
</evidence>
<comment type="caution">
    <text evidence="4">The sequence shown here is derived from an EMBL/GenBank/DDBJ whole genome shotgun (WGS) entry which is preliminary data.</text>
</comment>
<comment type="subcellular location">
    <subcellularLocation>
        <location evidence="1">Periplasm</location>
    </subcellularLocation>
</comment>
<evidence type="ECO:0000313" key="5">
    <source>
        <dbReference type="Proteomes" id="UP001382455"/>
    </source>
</evidence>
<evidence type="ECO:0000256" key="1">
    <source>
        <dbReference type="ARBA" id="ARBA00004418"/>
    </source>
</evidence>
<dbReference type="PANTHER" id="PTHR30024">
    <property type="entry name" value="ALIPHATIC SULFONATES-BINDING PROTEIN-RELATED"/>
    <property type="match status" value="1"/>
</dbReference>
<dbReference type="SUPFAM" id="SSF53850">
    <property type="entry name" value="Periplasmic binding protein-like II"/>
    <property type="match status" value="1"/>
</dbReference>
<gene>
    <name evidence="4" type="ORF">WAE96_04425</name>
</gene>
<dbReference type="Gene3D" id="3.40.190.10">
    <property type="entry name" value="Periplasmic binding protein-like II"/>
    <property type="match status" value="2"/>
</dbReference>
<keyword evidence="3" id="KW-0732">Signal</keyword>
<dbReference type="RefSeq" id="WP_336434707.1">
    <property type="nucleotide sequence ID" value="NZ_JBAWKS010000001.1"/>
</dbReference>
<dbReference type="EMBL" id="JBAWKS010000001">
    <property type="protein sequence ID" value="MEI4548959.1"/>
    <property type="molecule type" value="Genomic_DNA"/>
</dbReference>
<name>A0ABU8EPQ9_9GAMM</name>
<evidence type="ECO:0000313" key="4">
    <source>
        <dbReference type="EMBL" id="MEI4548959.1"/>
    </source>
</evidence>
<dbReference type="Proteomes" id="UP001382455">
    <property type="component" value="Unassembled WGS sequence"/>
</dbReference>
<comment type="similarity">
    <text evidence="2">Belongs to the bacterial solute-binding protein SsuA/TauA family.</text>
</comment>
<organism evidence="4 5">
    <name type="scientific">Pseudoalteromonas spongiae</name>
    <dbReference type="NCBI Taxonomy" id="298657"/>
    <lineage>
        <taxon>Bacteria</taxon>
        <taxon>Pseudomonadati</taxon>
        <taxon>Pseudomonadota</taxon>
        <taxon>Gammaproteobacteria</taxon>
        <taxon>Alteromonadales</taxon>
        <taxon>Pseudoalteromonadaceae</taxon>
        <taxon>Pseudoalteromonas</taxon>
    </lineage>
</organism>
<dbReference type="PANTHER" id="PTHR30024:SF47">
    <property type="entry name" value="TAURINE-BINDING PERIPLASMIC PROTEIN"/>
    <property type="match status" value="1"/>
</dbReference>
<dbReference type="Pfam" id="PF13379">
    <property type="entry name" value="NMT1_2"/>
    <property type="match status" value="1"/>
</dbReference>